<dbReference type="Proteomes" id="UP000291144">
    <property type="component" value="Unassembled WGS sequence"/>
</dbReference>
<dbReference type="Pfam" id="PF00144">
    <property type="entry name" value="Beta-lactamase"/>
    <property type="match status" value="1"/>
</dbReference>
<dbReference type="RefSeq" id="WP_131350184.1">
    <property type="nucleotide sequence ID" value="NZ_SJKB01000001.1"/>
</dbReference>
<name>A0A4R0L0L1_9ACTN</name>
<dbReference type="AlphaFoldDB" id="A0A4R0L0L1"/>
<organism evidence="2 3">
    <name type="scientific">Kribbella pittospori</name>
    <dbReference type="NCBI Taxonomy" id="722689"/>
    <lineage>
        <taxon>Bacteria</taxon>
        <taxon>Bacillati</taxon>
        <taxon>Actinomycetota</taxon>
        <taxon>Actinomycetes</taxon>
        <taxon>Propionibacteriales</taxon>
        <taxon>Kribbellaceae</taxon>
        <taxon>Kribbella</taxon>
    </lineage>
</organism>
<sequence>MPDWSARLSELAVAARVPGAVLGIWQDGETTIAPYGVLNASTGVETTEDSLFQLGSVSKPWTATMIVQLAADGRLELDDAVVKLLPEASIDPRITVRHLLTHTSGIDGDVFTDTGRGDECLERYVALLADVEQLFEPGTAYSYCNAGFVLLGRLIEVLDGGTWDESLRKRLVEPLGLTRTVTLPEEAILHRAALGHLGTDGSPVKTWQLPRSIGPAGGVTASAGDLLEFARMHLTDDRYRSMQEPQVPYAGGIGGFSNLGLAWRIYDWQGRGLFGHDGTTISQLAFLRIDPEARLIMCLLTNSGNGTTLFEPLATEVFTHFTEVGHPASPQPVDAPVDDRHVGRYERASVQLDVVRRDDALVMEYRATGDRLSFAERPVQEYELRPTEPADGDHFVTREAPDHPWVPVTFTPSHVFTSGRVTPKR</sequence>
<evidence type="ECO:0000313" key="2">
    <source>
        <dbReference type="EMBL" id="TCC65634.1"/>
    </source>
</evidence>
<comment type="caution">
    <text evidence="2">The sequence shown here is derived from an EMBL/GenBank/DDBJ whole genome shotgun (WGS) entry which is preliminary data.</text>
</comment>
<dbReference type="Gene3D" id="3.40.710.10">
    <property type="entry name" value="DD-peptidase/beta-lactamase superfamily"/>
    <property type="match status" value="1"/>
</dbReference>
<dbReference type="GO" id="GO:0016787">
    <property type="term" value="F:hydrolase activity"/>
    <property type="evidence" value="ECO:0007669"/>
    <property type="project" value="UniProtKB-KW"/>
</dbReference>
<dbReference type="InterPro" id="IPR012338">
    <property type="entry name" value="Beta-lactam/transpept-like"/>
</dbReference>
<accession>A0A4R0L0L1</accession>
<feature type="domain" description="Beta-lactamase-related" evidence="1">
    <location>
        <begin position="14"/>
        <end position="310"/>
    </location>
</feature>
<proteinExistence type="predicted"/>
<dbReference type="EMBL" id="SJKB01000001">
    <property type="protein sequence ID" value="TCC65634.1"/>
    <property type="molecule type" value="Genomic_DNA"/>
</dbReference>
<gene>
    <name evidence="2" type="ORF">E0H73_01465</name>
</gene>
<dbReference type="InterPro" id="IPR050491">
    <property type="entry name" value="AmpC-like"/>
</dbReference>
<dbReference type="OrthoDB" id="3325701at2"/>
<dbReference type="PANTHER" id="PTHR46825:SF9">
    <property type="entry name" value="BETA-LACTAMASE-RELATED DOMAIN-CONTAINING PROTEIN"/>
    <property type="match status" value="1"/>
</dbReference>
<keyword evidence="2" id="KW-0378">Hydrolase</keyword>
<dbReference type="PANTHER" id="PTHR46825">
    <property type="entry name" value="D-ALANYL-D-ALANINE-CARBOXYPEPTIDASE/ENDOPEPTIDASE AMPH"/>
    <property type="match status" value="1"/>
</dbReference>
<protein>
    <submittedName>
        <fullName evidence="2">Class A beta-lactamase-related serine hydrolase</fullName>
    </submittedName>
</protein>
<reference evidence="2 3" key="1">
    <citation type="submission" date="2019-02" db="EMBL/GenBank/DDBJ databases">
        <title>Kribbella capetownensis sp. nov. and Kribbella speibonae sp. nov., isolated from soil.</title>
        <authorList>
            <person name="Curtis S.M."/>
            <person name="Norton I."/>
            <person name="Everest G.J."/>
            <person name="Meyers P.R."/>
        </authorList>
    </citation>
    <scope>NUCLEOTIDE SEQUENCE [LARGE SCALE GENOMIC DNA]</scope>
    <source>
        <strain evidence="2 3">NRRL B-24813</strain>
    </source>
</reference>
<evidence type="ECO:0000259" key="1">
    <source>
        <dbReference type="Pfam" id="PF00144"/>
    </source>
</evidence>
<keyword evidence="3" id="KW-1185">Reference proteome</keyword>
<evidence type="ECO:0000313" key="3">
    <source>
        <dbReference type="Proteomes" id="UP000291144"/>
    </source>
</evidence>
<dbReference type="SUPFAM" id="SSF56601">
    <property type="entry name" value="beta-lactamase/transpeptidase-like"/>
    <property type="match status" value="1"/>
</dbReference>
<dbReference type="InterPro" id="IPR001466">
    <property type="entry name" value="Beta-lactam-related"/>
</dbReference>